<dbReference type="InterPro" id="IPR002781">
    <property type="entry name" value="TM_pro_TauE-like"/>
</dbReference>
<feature type="transmembrane region" description="Helical" evidence="8">
    <location>
        <begin position="106"/>
        <end position="124"/>
    </location>
</feature>
<evidence type="ECO:0000256" key="4">
    <source>
        <dbReference type="ARBA" id="ARBA00022475"/>
    </source>
</evidence>
<keyword evidence="5 8" id="KW-0812">Transmembrane</keyword>
<dbReference type="Proteomes" id="UP000004088">
    <property type="component" value="Unassembled WGS sequence"/>
</dbReference>
<evidence type="ECO:0000256" key="7">
    <source>
        <dbReference type="ARBA" id="ARBA00023136"/>
    </source>
</evidence>
<keyword evidence="10" id="KW-1185">Reference proteome</keyword>
<evidence type="ECO:0000256" key="1">
    <source>
        <dbReference type="ARBA" id="ARBA00004651"/>
    </source>
</evidence>
<keyword evidence="7 8" id="KW-0472">Membrane</keyword>
<evidence type="ECO:0000256" key="3">
    <source>
        <dbReference type="ARBA" id="ARBA00022448"/>
    </source>
</evidence>
<comment type="caution">
    <text evidence="9">The sequence shown here is derived from an EMBL/GenBank/DDBJ whole genome shotgun (WGS) entry which is preliminary data.</text>
</comment>
<feature type="transmembrane region" description="Helical" evidence="8">
    <location>
        <begin position="80"/>
        <end position="100"/>
    </location>
</feature>
<feature type="transmembrane region" description="Helical" evidence="8">
    <location>
        <begin position="208"/>
        <end position="230"/>
    </location>
</feature>
<reference evidence="9 10" key="1">
    <citation type="submission" date="2011-01" db="EMBL/GenBank/DDBJ databases">
        <authorList>
            <person name="Muzny D."/>
            <person name="Qin X."/>
            <person name="Deng J."/>
            <person name="Jiang H."/>
            <person name="Liu Y."/>
            <person name="Qu J."/>
            <person name="Song X.-Z."/>
            <person name="Zhang L."/>
            <person name="Thornton R."/>
            <person name="Coyle M."/>
            <person name="Francisco L."/>
            <person name="Jackson L."/>
            <person name="Javaid M."/>
            <person name="Korchina V."/>
            <person name="Kovar C."/>
            <person name="Mata R."/>
            <person name="Mathew T."/>
            <person name="Ngo R."/>
            <person name="Nguyen L."/>
            <person name="Nguyen N."/>
            <person name="Okwuonu G."/>
            <person name="Ongeri F."/>
            <person name="Pham C."/>
            <person name="Simmons D."/>
            <person name="Wilczek-Boney K."/>
            <person name="Hale W."/>
            <person name="Jakkamsetti A."/>
            <person name="Pham P."/>
            <person name="Ruth R."/>
            <person name="San Lucas F."/>
            <person name="Warren J."/>
            <person name="Zhang J."/>
            <person name="Zhao Z."/>
            <person name="Zhou C."/>
            <person name="Zhu D."/>
            <person name="Lee S."/>
            <person name="Bess C."/>
            <person name="Blankenburg K."/>
            <person name="Forbes L."/>
            <person name="Fu Q."/>
            <person name="Gubbala S."/>
            <person name="Hirani K."/>
            <person name="Jayaseelan J.C."/>
            <person name="Lara F."/>
            <person name="Munidasa M."/>
            <person name="Palculict T."/>
            <person name="Patil S."/>
            <person name="Pu L.-L."/>
            <person name="Saada N."/>
            <person name="Tang L."/>
            <person name="Weissenberger G."/>
            <person name="Zhu Y."/>
            <person name="Hemphill L."/>
            <person name="Shang Y."/>
            <person name="Youmans B."/>
            <person name="Ayvaz T."/>
            <person name="Ross M."/>
            <person name="Santibanez J."/>
            <person name="Aqrawi P."/>
            <person name="Gross S."/>
            <person name="Joshi V."/>
            <person name="Fowler G."/>
            <person name="Nazareth L."/>
            <person name="Reid J."/>
            <person name="Worley K."/>
            <person name="Petrosino J."/>
            <person name="Highlander S."/>
            <person name="Gibbs R."/>
        </authorList>
    </citation>
    <scope>NUCLEOTIDE SEQUENCE [LARGE SCALE GENOMIC DNA]</scope>
    <source>
        <strain evidence="9 10">ATCC 33394</strain>
    </source>
</reference>
<dbReference type="HOGENOM" id="CLU_045498_2_0_4"/>
<comment type="subcellular location">
    <subcellularLocation>
        <location evidence="1 8">Cell membrane</location>
        <topology evidence="1 8">Multi-pass membrane protein</topology>
    </subcellularLocation>
</comment>
<feature type="transmembrane region" description="Helical" evidence="8">
    <location>
        <begin position="145"/>
        <end position="172"/>
    </location>
</feature>
<sequence length="259" mass="28096">METMLSDSFFYYLLFIGFAAGLMDAAVGGGGLLQIPGLFNLLPASTPVASVMGINKFASCCGTLTATGQYLRRIPVPWKMLLPAAALAFAASYLGANAVAYFPVHYMKPAMLVIMVAMCLYTFLKKDLGQAVRTEKLTRRETLWGLLFGALIGFYDGIFGPGTGSLLAFVFVRFYGYDFLTANASAKVINSTTNLAALAFFIPQDHVVWAWAVPLALANLCGGVLGARLAIRGGTKFLRYGFMLLLCLTIGKFAWDLWR</sequence>
<keyword evidence="4 8" id="KW-1003">Cell membrane</keyword>
<evidence type="ECO:0000313" key="10">
    <source>
        <dbReference type="Proteomes" id="UP000004088"/>
    </source>
</evidence>
<evidence type="ECO:0000256" key="6">
    <source>
        <dbReference type="ARBA" id="ARBA00022989"/>
    </source>
</evidence>
<evidence type="ECO:0000256" key="5">
    <source>
        <dbReference type="ARBA" id="ARBA00022692"/>
    </source>
</evidence>
<name>F0EWX7_9NEIS</name>
<dbReference type="Pfam" id="PF01925">
    <property type="entry name" value="TauE"/>
    <property type="match status" value="1"/>
</dbReference>
<dbReference type="InterPro" id="IPR052017">
    <property type="entry name" value="TSUP"/>
</dbReference>
<evidence type="ECO:0000256" key="8">
    <source>
        <dbReference type="RuleBase" id="RU363041"/>
    </source>
</evidence>
<feature type="transmembrane region" description="Helical" evidence="8">
    <location>
        <begin position="12"/>
        <end position="33"/>
    </location>
</feature>
<keyword evidence="6 8" id="KW-1133">Transmembrane helix</keyword>
<dbReference type="EMBL" id="AEWV01000006">
    <property type="protein sequence ID" value="EGC18208.1"/>
    <property type="molecule type" value="Genomic_DNA"/>
</dbReference>
<evidence type="ECO:0000313" key="9">
    <source>
        <dbReference type="EMBL" id="EGC18208.1"/>
    </source>
</evidence>
<proteinExistence type="inferred from homology"/>
<accession>F0EWX7</accession>
<protein>
    <recommendedName>
        <fullName evidence="8">Probable membrane transporter protein</fullName>
    </recommendedName>
</protein>
<dbReference type="STRING" id="888741.HMPREF9098_0357"/>
<dbReference type="GO" id="GO:0005886">
    <property type="term" value="C:plasma membrane"/>
    <property type="evidence" value="ECO:0007669"/>
    <property type="project" value="UniProtKB-SubCell"/>
</dbReference>
<gene>
    <name evidence="9" type="ORF">HMPREF9098_0357</name>
</gene>
<keyword evidence="3" id="KW-0813">Transport</keyword>
<organism evidence="9 10">
    <name type="scientific">Kingella denitrificans ATCC 33394</name>
    <dbReference type="NCBI Taxonomy" id="888741"/>
    <lineage>
        <taxon>Bacteria</taxon>
        <taxon>Pseudomonadati</taxon>
        <taxon>Pseudomonadota</taxon>
        <taxon>Betaproteobacteria</taxon>
        <taxon>Neisseriales</taxon>
        <taxon>Neisseriaceae</taxon>
        <taxon>Kingella</taxon>
    </lineage>
</organism>
<feature type="transmembrane region" description="Helical" evidence="8">
    <location>
        <begin position="237"/>
        <end position="255"/>
    </location>
</feature>
<dbReference type="PANTHER" id="PTHR30269">
    <property type="entry name" value="TRANSMEMBRANE PROTEIN YFCA"/>
    <property type="match status" value="1"/>
</dbReference>
<dbReference type="AlphaFoldDB" id="F0EWX7"/>
<evidence type="ECO:0000256" key="2">
    <source>
        <dbReference type="ARBA" id="ARBA00009142"/>
    </source>
</evidence>
<comment type="similarity">
    <text evidence="2 8">Belongs to the 4-toluene sulfonate uptake permease (TSUP) (TC 2.A.102) family.</text>
</comment>
<dbReference type="PANTHER" id="PTHR30269:SF0">
    <property type="entry name" value="MEMBRANE TRANSPORTER PROTEIN YFCA-RELATED"/>
    <property type="match status" value="1"/>
</dbReference>